<dbReference type="Gene3D" id="1.20.120.450">
    <property type="entry name" value="dinb family like domain"/>
    <property type="match status" value="1"/>
</dbReference>
<dbReference type="Proteomes" id="UP000198858">
    <property type="component" value="Chromosome I"/>
</dbReference>
<evidence type="ECO:0000313" key="3">
    <source>
        <dbReference type="Proteomes" id="UP000198858"/>
    </source>
</evidence>
<organism evidence="2 3">
    <name type="scientific">Christiangramia echinicola</name>
    <dbReference type="NCBI Taxonomy" id="279359"/>
    <lineage>
        <taxon>Bacteria</taxon>
        <taxon>Pseudomonadati</taxon>
        <taxon>Bacteroidota</taxon>
        <taxon>Flavobacteriia</taxon>
        <taxon>Flavobacteriales</taxon>
        <taxon>Flavobacteriaceae</taxon>
        <taxon>Christiangramia</taxon>
    </lineage>
</organism>
<reference evidence="2 3" key="1">
    <citation type="submission" date="2016-10" db="EMBL/GenBank/DDBJ databases">
        <authorList>
            <person name="Varghese N."/>
            <person name="Submissions S."/>
        </authorList>
    </citation>
    <scope>NUCLEOTIDE SEQUENCE [LARGE SCALE GENOMIC DNA]</scope>
    <source>
        <strain evidence="2 3">Mar_2010_102</strain>
    </source>
</reference>
<dbReference type="AlphaFoldDB" id="A0A1H1PZX3"/>
<name>A0A1H1PZX3_9FLAO</name>
<evidence type="ECO:0000313" key="2">
    <source>
        <dbReference type="EMBL" id="SDS16861.1"/>
    </source>
</evidence>
<dbReference type="InterPro" id="IPR034660">
    <property type="entry name" value="DinB/YfiT-like"/>
</dbReference>
<evidence type="ECO:0000259" key="1">
    <source>
        <dbReference type="Pfam" id="PF12867"/>
    </source>
</evidence>
<dbReference type="InterPro" id="IPR024775">
    <property type="entry name" value="DinB-like"/>
</dbReference>
<dbReference type="STRING" id="1250231.SAMN04488552_2327"/>
<protein>
    <submittedName>
        <fullName evidence="2">DinB superfamily protein</fullName>
    </submittedName>
</protein>
<dbReference type="SUPFAM" id="SSF109854">
    <property type="entry name" value="DinB/YfiT-like putative metalloenzymes"/>
    <property type="match status" value="1"/>
</dbReference>
<keyword evidence="3" id="KW-1185">Reference proteome</keyword>
<dbReference type="EMBL" id="LT629745">
    <property type="protein sequence ID" value="SDS16861.1"/>
    <property type="molecule type" value="Genomic_DNA"/>
</dbReference>
<dbReference type="Pfam" id="PF12867">
    <property type="entry name" value="DinB_2"/>
    <property type="match status" value="1"/>
</dbReference>
<accession>A0A1H1PZX3</accession>
<feature type="domain" description="DinB-like" evidence="1">
    <location>
        <begin position="22"/>
        <end position="147"/>
    </location>
</feature>
<sequence length="159" mass="18600">MFSDKEQRDQLVQHLEGGAAYGSLESFLDAIPFEKIGQRPCDLPYSFYEIFFHMAFAQKDILEYSVSSDYKASNWPEDYWPSAPEPPGEEAWEDLKSDYFEDRRLLKEFILDEKNDLSKPVINSQKHSLFREILLVVEHTAYHTGQLLIIQRLLGVYDN</sequence>
<gene>
    <name evidence="2" type="ORF">SAMN04488552_2327</name>
</gene>
<proteinExistence type="predicted"/>
<dbReference type="RefSeq" id="WP_089662776.1">
    <property type="nucleotide sequence ID" value="NZ_LT629745.1"/>
</dbReference>